<keyword evidence="10 19" id="KW-0812">Transmembrane</keyword>
<evidence type="ECO:0000256" key="18">
    <source>
        <dbReference type="ARBA" id="ARBA00032892"/>
    </source>
</evidence>
<keyword evidence="14 19" id="KW-0472">Membrane</keyword>
<keyword evidence="15" id="KW-0594">Phospholipid biosynthesis</keyword>
<protein>
    <recommendedName>
        <fullName evidence="7">CDP-diacylglycerol pyrophosphatase</fullName>
        <ecNumber evidence="6">3.6.1.26</ecNumber>
    </recommendedName>
    <alternativeName>
        <fullName evidence="17">CDP-diacylglycerol phosphatidylhydrolase</fullName>
    </alternativeName>
    <alternativeName>
        <fullName evidence="18">CDP-diglyceride hydrolase</fullName>
    </alternativeName>
</protein>
<dbReference type="Gene3D" id="3.30.428.30">
    <property type="entry name" value="HIT family - CDH-like"/>
    <property type="match status" value="1"/>
</dbReference>
<evidence type="ECO:0000256" key="5">
    <source>
        <dbReference type="ARBA" id="ARBA00006435"/>
    </source>
</evidence>
<evidence type="ECO:0000256" key="9">
    <source>
        <dbReference type="ARBA" id="ARBA00022516"/>
    </source>
</evidence>
<evidence type="ECO:0000256" key="2">
    <source>
        <dbReference type="ARBA" id="ARBA00004162"/>
    </source>
</evidence>
<comment type="catalytic activity">
    <reaction evidence="1">
        <text>a CDP-1,2-diacyl-sn-glycerol + H2O = a 1,2-diacyl-sn-glycero-3-phosphate + CMP + 2 H(+)</text>
        <dbReference type="Rhea" id="RHEA:15221"/>
        <dbReference type="ChEBI" id="CHEBI:15377"/>
        <dbReference type="ChEBI" id="CHEBI:15378"/>
        <dbReference type="ChEBI" id="CHEBI:58332"/>
        <dbReference type="ChEBI" id="CHEBI:58608"/>
        <dbReference type="ChEBI" id="CHEBI:60377"/>
        <dbReference type="EC" id="3.6.1.26"/>
    </reaction>
</comment>
<dbReference type="EC" id="3.6.1.26" evidence="6"/>
<keyword evidence="9" id="KW-0444">Lipid biosynthesis</keyword>
<keyword evidence="16" id="KW-1208">Phospholipid metabolism</keyword>
<evidence type="ECO:0000256" key="17">
    <source>
        <dbReference type="ARBA" id="ARBA00032888"/>
    </source>
</evidence>
<sequence>MKTKYGVAAAIIIGLIIVLHHILSHRDVLWRIVNERCGTSLDQSHSCLVVNRKAGFVVLRDLNGPVQTLLIPTAKITGIEDPELLDPSAKNYFADAWANRAILNQENRRVIDPKYLSFSVNSFYGRTQDQLHIHSSCLNTTVYALINRYRNHIGSAWTTLPEKIFGHTYIAQKIKLADLNSVQPFQQLKAYTLENHTELSNYGLAMVSAEDGDIILLATEINLLEWNFGSIEEIQDTYCLINK</sequence>
<comment type="pathway">
    <text evidence="3">Phospholipid metabolism; CDP-diacylglycerol degradation; phosphatidate from CDP-diacylglycerol: step 1/1.</text>
</comment>
<evidence type="ECO:0000256" key="15">
    <source>
        <dbReference type="ARBA" id="ARBA00023209"/>
    </source>
</evidence>
<evidence type="ECO:0000256" key="10">
    <source>
        <dbReference type="ARBA" id="ARBA00022692"/>
    </source>
</evidence>
<dbReference type="GO" id="GO:0008654">
    <property type="term" value="P:phospholipid biosynthetic process"/>
    <property type="evidence" value="ECO:0007669"/>
    <property type="project" value="UniProtKB-KW"/>
</dbReference>
<evidence type="ECO:0000256" key="3">
    <source>
        <dbReference type="ARBA" id="ARBA00004927"/>
    </source>
</evidence>
<organism evidence="20 21">
    <name type="scientific">Acinetobacter apis</name>
    <dbReference type="NCBI Taxonomy" id="1229165"/>
    <lineage>
        <taxon>Bacteria</taxon>
        <taxon>Pseudomonadati</taxon>
        <taxon>Pseudomonadota</taxon>
        <taxon>Gammaproteobacteria</taxon>
        <taxon>Moraxellales</taxon>
        <taxon>Moraxellaceae</taxon>
        <taxon>Acinetobacter</taxon>
    </lineage>
</organism>
<dbReference type="SUPFAM" id="SSF54197">
    <property type="entry name" value="HIT-like"/>
    <property type="match status" value="1"/>
</dbReference>
<accession>A0A217EHQ7</accession>
<evidence type="ECO:0000256" key="11">
    <source>
        <dbReference type="ARBA" id="ARBA00022801"/>
    </source>
</evidence>
<comment type="similarity">
    <text evidence="5">Belongs to the Cdh family.</text>
</comment>
<keyword evidence="13" id="KW-0443">Lipid metabolism</keyword>
<keyword evidence="21" id="KW-1185">Reference proteome</keyword>
<evidence type="ECO:0000256" key="8">
    <source>
        <dbReference type="ARBA" id="ARBA00022475"/>
    </source>
</evidence>
<dbReference type="InterPro" id="IPR003763">
    <property type="entry name" value="CDP-diacylglyc_Pase"/>
</dbReference>
<evidence type="ECO:0000256" key="1">
    <source>
        <dbReference type="ARBA" id="ARBA00001007"/>
    </source>
</evidence>
<evidence type="ECO:0000256" key="4">
    <source>
        <dbReference type="ARBA" id="ARBA00005189"/>
    </source>
</evidence>
<keyword evidence="8" id="KW-1003">Cell membrane</keyword>
<evidence type="ECO:0000256" key="13">
    <source>
        <dbReference type="ARBA" id="ARBA00023098"/>
    </source>
</evidence>
<proteinExistence type="inferred from homology"/>
<evidence type="ECO:0000256" key="19">
    <source>
        <dbReference type="SAM" id="Phobius"/>
    </source>
</evidence>
<dbReference type="GO" id="GO:0005886">
    <property type="term" value="C:plasma membrane"/>
    <property type="evidence" value="ECO:0007669"/>
    <property type="project" value="UniProtKB-SubCell"/>
</dbReference>
<name>A0A217EHQ7_9GAMM</name>
<evidence type="ECO:0000313" key="21">
    <source>
        <dbReference type="Proteomes" id="UP000243463"/>
    </source>
</evidence>
<dbReference type="Proteomes" id="UP000243463">
    <property type="component" value="Unassembled WGS sequence"/>
</dbReference>
<evidence type="ECO:0000256" key="14">
    <source>
        <dbReference type="ARBA" id="ARBA00023136"/>
    </source>
</evidence>
<dbReference type="PIRSF" id="PIRSF001273">
    <property type="entry name" value="CDH"/>
    <property type="match status" value="1"/>
</dbReference>
<dbReference type="GO" id="GO:0046342">
    <property type="term" value="P:CDP-diacylglycerol catabolic process"/>
    <property type="evidence" value="ECO:0007669"/>
    <property type="project" value="UniProtKB-UniPathway"/>
</dbReference>
<dbReference type="InterPro" id="IPR036265">
    <property type="entry name" value="HIT-like_sf"/>
</dbReference>
<evidence type="ECO:0000256" key="7">
    <source>
        <dbReference type="ARBA" id="ARBA00019608"/>
    </source>
</evidence>
<evidence type="ECO:0000256" key="12">
    <source>
        <dbReference type="ARBA" id="ARBA00022989"/>
    </source>
</evidence>
<dbReference type="UniPathway" id="UPA00609">
    <property type="reaction ID" value="UER00664"/>
</dbReference>
<dbReference type="GO" id="GO:0008715">
    <property type="term" value="F:CDP-diacylglycerol diphosphatase activity"/>
    <property type="evidence" value="ECO:0007669"/>
    <property type="project" value="UniProtKB-EC"/>
</dbReference>
<keyword evidence="12 19" id="KW-1133">Transmembrane helix</keyword>
<keyword evidence="11" id="KW-0378">Hydrolase</keyword>
<dbReference type="OrthoDB" id="481399at2"/>
<comment type="subcellular location">
    <subcellularLocation>
        <location evidence="2">Cell membrane</location>
        <topology evidence="2">Single-pass membrane protein</topology>
    </subcellularLocation>
</comment>
<feature type="transmembrane region" description="Helical" evidence="19">
    <location>
        <begin position="6"/>
        <end position="23"/>
    </location>
</feature>
<dbReference type="RefSeq" id="WP_088823768.1">
    <property type="nucleotide sequence ID" value="NZ_FZLN01000003.1"/>
</dbReference>
<evidence type="ECO:0000313" key="20">
    <source>
        <dbReference type="EMBL" id="SNQ29720.1"/>
    </source>
</evidence>
<evidence type="ECO:0000256" key="6">
    <source>
        <dbReference type="ARBA" id="ARBA00012375"/>
    </source>
</evidence>
<dbReference type="AlphaFoldDB" id="A0A217EHQ7"/>
<reference evidence="21" key="1">
    <citation type="submission" date="2017-06" db="EMBL/GenBank/DDBJ databases">
        <authorList>
            <person name="Varghese N."/>
            <person name="Submissions S."/>
        </authorList>
    </citation>
    <scope>NUCLEOTIDE SEQUENCE [LARGE SCALE GENOMIC DNA]</scope>
    <source>
        <strain evidence="21">ANC 5114</strain>
    </source>
</reference>
<comment type="pathway">
    <text evidence="4">Lipid metabolism.</text>
</comment>
<dbReference type="Pfam" id="PF02611">
    <property type="entry name" value="CDH"/>
    <property type="match status" value="1"/>
</dbReference>
<dbReference type="EMBL" id="FZLN01000003">
    <property type="protein sequence ID" value="SNQ29720.1"/>
    <property type="molecule type" value="Genomic_DNA"/>
</dbReference>
<evidence type="ECO:0000256" key="16">
    <source>
        <dbReference type="ARBA" id="ARBA00023264"/>
    </source>
</evidence>
<gene>
    <name evidence="20" type="ORF">SAMN05444584_1685</name>
</gene>